<evidence type="ECO:0000313" key="1">
    <source>
        <dbReference type="EMBL" id="GCD63278.1"/>
    </source>
</evidence>
<organism evidence="1 2">
    <name type="scientific">Acetobacter pasteurianus NBRC 3278</name>
    <dbReference type="NCBI Taxonomy" id="1226660"/>
    <lineage>
        <taxon>Bacteria</taxon>
        <taxon>Pseudomonadati</taxon>
        <taxon>Pseudomonadota</taxon>
        <taxon>Alphaproteobacteria</taxon>
        <taxon>Acetobacterales</taxon>
        <taxon>Acetobacteraceae</taxon>
        <taxon>Acetobacter</taxon>
    </lineage>
</organism>
<comment type="caution">
    <text evidence="1">The sequence shown here is derived from an EMBL/GenBank/DDBJ whole genome shotgun (WGS) entry which is preliminary data.</text>
</comment>
<name>A0A401X6H3_ACEPA</name>
<evidence type="ECO:0000313" key="2">
    <source>
        <dbReference type="Proteomes" id="UP000287385"/>
    </source>
</evidence>
<dbReference type="EMBL" id="BDEV01000097">
    <property type="protein sequence ID" value="GCD63278.1"/>
    <property type="molecule type" value="Genomic_DNA"/>
</dbReference>
<dbReference type="AlphaFoldDB" id="A0A401X6H3"/>
<reference evidence="1 2" key="1">
    <citation type="submission" date="2016-06" db="EMBL/GenBank/DDBJ databases">
        <title>Acetobacter pasteurianus NBRC 3278 whole genome sequencing project.</title>
        <authorList>
            <person name="Matsutani M."/>
            <person name="Shiwa Y."/>
            <person name="Okamoto-Kainuma A."/>
            <person name="Ishikawa M."/>
            <person name="Koizumi Y."/>
            <person name="Yoshikawa H."/>
            <person name="Yakushi T."/>
            <person name="Matsushita K."/>
        </authorList>
    </citation>
    <scope>NUCLEOTIDE SEQUENCE [LARGE SCALE GENOMIC DNA]</scope>
    <source>
        <strain evidence="1 2">NBRC 3278</strain>
    </source>
</reference>
<sequence length="66" mass="7238">MSEPPPLRLGYAILHRPHCGAPHPCSKGMVIITIPAEAKGVTMMVMPSTTDFPRRGHKPHDAVFSY</sequence>
<keyword evidence="2" id="KW-1185">Reference proteome</keyword>
<accession>A0A401X6H3</accession>
<protein>
    <submittedName>
        <fullName evidence="1">Uncharacterized protein</fullName>
    </submittedName>
</protein>
<gene>
    <name evidence="1" type="ORF">NBRC3278_2371</name>
</gene>
<dbReference type="Proteomes" id="UP000287385">
    <property type="component" value="Unassembled WGS sequence"/>
</dbReference>
<proteinExistence type="predicted"/>